<reference evidence="2 3" key="1">
    <citation type="journal article" date="2024" name="Genome Biol. Evol.">
        <title>Chromosome-level genome assembly of the viviparous eelpout Zoarces viviparus.</title>
        <authorList>
            <person name="Fuhrmann N."/>
            <person name="Brasseur M.V."/>
            <person name="Bakowski C.E."/>
            <person name="Podsiadlowski L."/>
            <person name="Prost S."/>
            <person name="Krehenwinkel H."/>
            <person name="Mayer C."/>
        </authorList>
    </citation>
    <scope>NUCLEOTIDE SEQUENCE [LARGE SCALE GENOMIC DNA]</scope>
    <source>
        <strain evidence="2">NO-MEL_2022_Ind0_liver</strain>
    </source>
</reference>
<feature type="compositionally biased region" description="Polar residues" evidence="1">
    <location>
        <begin position="11"/>
        <end position="24"/>
    </location>
</feature>
<sequence>MQTVEPKCRQWNPNADSGTQTQTVEPKCRQWNPKADSGTQRQTVEPKGREWNPKAYSGTQRQTVEPNCRQWNPKADSGGVNRKNSMSYRRDAVGEEEGDNEVQVRRPQADEEQVKLIRMEQEIVHTIIVKISHNS</sequence>
<name>A0AAW1E8Q2_ZOAVI</name>
<feature type="region of interest" description="Disordered" evidence="1">
    <location>
        <begin position="1"/>
        <end position="108"/>
    </location>
</feature>
<dbReference type="AlphaFoldDB" id="A0AAW1E8Q2"/>
<keyword evidence="3" id="KW-1185">Reference proteome</keyword>
<organism evidence="2 3">
    <name type="scientific">Zoarces viviparus</name>
    <name type="common">Viviparous eelpout</name>
    <name type="synonym">Blennius viviparus</name>
    <dbReference type="NCBI Taxonomy" id="48416"/>
    <lineage>
        <taxon>Eukaryota</taxon>
        <taxon>Metazoa</taxon>
        <taxon>Chordata</taxon>
        <taxon>Craniata</taxon>
        <taxon>Vertebrata</taxon>
        <taxon>Euteleostomi</taxon>
        <taxon>Actinopterygii</taxon>
        <taxon>Neopterygii</taxon>
        <taxon>Teleostei</taxon>
        <taxon>Neoteleostei</taxon>
        <taxon>Acanthomorphata</taxon>
        <taxon>Eupercaria</taxon>
        <taxon>Perciformes</taxon>
        <taxon>Cottioidei</taxon>
        <taxon>Zoarcales</taxon>
        <taxon>Zoarcidae</taxon>
        <taxon>Zoarcinae</taxon>
        <taxon>Zoarces</taxon>
    </lineage>
</organism>
<evidence type="ECO:0000313" key="3">
    <source>
        <dbReference type="Proteomes" id="UP001488805"/>
    </source>
</evidence>
<evidence type="ECO:0000313" key="2">
    <source>
        <dbReference type="EMBL" id="KAK9518896.1"/>
    </source>
</evidence>
<evidence type="ECO:0000256" key="1">
    <source>
        <dbReference type="SAM" id="MobiDB-lite"/>
    </source>
</evidence>
<protein>
    <submittedName>
        <fullName evidence="2">Uncharacterized protein</fullName>
    </submittedName>
</protein>
<comment type="caution">
    <text evidence="2">The sequence shown here is derived from an EMBL/GenBank/DDBJ whole genome shotgun (WGS) entry which is preliminary data.</text>
</comment>
<accession>A0AAW1E8Q2</accession>
<gene>
    <name evidence="2" type="ORF">VZT92_021663</name>
</gene>
<dbReference type="Proteomes" id="UP001488805">
    <property type="component" value="Unassembled WGS sequence"/>
</dbReference>
<dbReference type="EMBL" id="JBCEZU010000434">
    <property type="protein sequence ID" value="KAK9518896.1"/>
    <property type="molecule type" value="Genomic_DNA"/>
</dbReference>
<proteinExistence type="predicted"/>